<dbReference type="FunFam" id="1.20.5.190:FF:000021">
    <property type="entry name" value="IQ motif containing N"/>
    <property type="match status" value="1"/>
</dbReference>
<dbReference type="Gene3D" id="1.20.5.190">
    <property type="match status" value="3"/>
</dbReference>
<feature type="region of interest" description="Disordered" evidence="6">
    <location>
        <begin position="1360"/>
        <end position="1391"/>
    </location>
</feature>
<proteinExistence type="predicted"/>
<dbReference type="PANTHER" id="PTHR22590:SF2">
    <property type="entry name" value="IQ DOMAIN-CONTAINING PROTEIN N"/>
    <property type="match status" value="1"/>
</dbReference>
<dbReference type="PANTHER" id="PTHR22590">
    <property type="entry name" value="MYOSIN MOTOR DOMAIN-CONTAINING PROTEIN"/>
    <property type="match status" value="1"/>
</dbReference>
<feature type="compositionally biased region" description="Low complexity" evidence="6">
    <location>
        <begin position="1365"/>
        <end position="1384"/>
    </location>
</feature>
<dbReference type="SUPFAM" id="SSF52540">
    <property type="entry name" value="P-loop containing nucleoside triphosphate hydrolases"/>
    <property type="match status" value="3"/>
</dbReference>
<sequence length="1452" mass="155239">MQQATQLQLSPNGQSSYQSQPSPNLQDKVGTLCSQPPCEPPASRETLPQQLDKDKKVLKRIPRLRAVVESQAFKNVLVDEMDMMLSRAATLIQANWRGYRLRQKLISQMSAAKAIQEAWRRFNNKRLLRSGKAVEKKLNVDERDIPYHPPQQVRFQYSEEGKSLPASPVMVSKETQFPSADSLASCAHQLALLRPLGIPQPSMQAPCATGGSSVTFLPHQTVPIRLPCPVSLDAKYHPCLLTRTIRSNSCVHLEGNMIKTTQVTVRANKAGASGPPPSGKYAQALYGSLKTQTQAHVEAEGRKAPPQTGQASVITKTLLQPCLVPTITMTKTPPQRYPAAVVTKTPLQSCLASMMNKTQPQPCPPPTVIMAKTPPQMDQAAPVAKTPFQSCLAAILNKIPTQPCPVPTIMLMKTPPQSCLTAPMTKTPAQMQPTASMTNTAPHTQPAAMTSMIKPPTQTCPVPAMAKTPPQTCPVPAMAKTPPQTCPVPAMAKTPPQTCPVPAMAKTPPQTCPVPAMAKTPLQMHPVATMAKTPLQTCPVATMAKTPSQMIPGASVTKTPPQTRLVAMITKTPAQLRSMAATIRTLCLPPTAAGNLKASPPTVLAAGTPNTSSHTYLNRPKAKAVVTTRQMAGTAKVSSHSHLTEGKMKYCPPHLGAGAPKAPARPFLEAEKIKTFSQKQIKTATMSNTSVAKDRTKVLSQAHLKTDVMKVQSQVYVPVEMSGVQSQAQQGTYPTKTLPQAQMATFSTTASPQGHLLRLQTTALPQANLGTCLSKPPPQAHPPAKLTKAPSLAHLGTCLTKTQSQAHLTTGVIKVKSQAHLPTGLTKAQSQAQLVTETAKCLYAAHQAAELNGKTQSQPLLAGFKASTQPCQHVGSLGTLSRAKPEDRLTQLPAHSYAQGKATQGPCQGAPETPSKLVPLLASAGHPTCNIESWGDSGATRAQPSTASPAVPCEEELGASQLASLCAELAAVLGSQEDLRALLAKTLSQGELRAALNQALSKEVLGTTIAKTLPQGMLGTALVKALSWGDLGTALSRALSRGELRAELTKVMQGKLVDMLSKALTEEEWATLSQALCQGELGAILSQSLSQAALRTGLILPKAASKTLGSGMMVTPAPVEMDYRESPSAAWGPILGHVRPQPVKGPVDAGVAGGQAWNTAIPSVAIGLMNSTKAPCGSWEPARCPMQWDAEGSEAALDSRRFGELVASVQTVEKIIVQAAVTIQACARGYLVRRTIKVWHQWAIIIQAAWRGYCVRRNLAQLCRAATIIQATWRGYFIRRSQTQQMLLPGTWIEVGGRARCTSDHRCFQSCQPHVCTLCQSLSPQLGSPPSAVMLVGSSPRTCHMCGQTLPTRVVQGMGQGTTGQRGMLWDNDTQPTPQGPQQPHSQSKAATIIQSTWRGFVARRQLRQQQVAAKMLQATWRGHYTRASLTTDALLGTAAWDNPQNMQWPGV</sequence>
<comment type="subunit">
    <text evidence="4">Interacts with calmodulin.</text>
</comment>
<evidence type="ECO:0000256" key="5">
    <source>
        <dbReference type="ARBA" id="ARBA00070684"/>
    </source>
</evidence>
<evidence type="ECO:0000313" key="7">
    <source>
        <dbReference type="EMBL" id="KAF6480447.1"/>
    </source>
</evidence>
<dbReference type="PROSITE" id="PS50096">
    <property type="entry name" value="IQ"/>
    <property type="match status" value="6"/>
</dbReference>
<feature type="compositionally biased region" description="Polar residues" evidence="6">
    <location>
        <begin position="1"/>
        <end position="25"/>
    </location>
</feature>
<reference evidence="7 8" key="1">
    <citation type="journal article" date="2020" name="Nature">
        <title>Six reference-quality genomes reveal evolution of bat adaptations.</title>
        <authorList>
            <person name="Jebb D."/>
            <person name="Huang Z."/>
            <person name="Pippel M."/>
            <person name="Hughes G.M."/>
            <person name="Lavrichenko K."/>
            <person name="Devanna P."/>
            <person name="Winkler S."/>
            <person name="Jermiin L.S."/>
            <person name="Skirmuntt E.C."/>
            <person name="Katzourakis A."/>
            <person name="Burkitt-Gray L."/>
            <person name="Ray D.A."/>
            <person name="Sullivan K.A.M."/>
            <person name="Roscito J.G."/>
            <person name="Kirilenko B.M."/>
            <person name="Davalos L.M."/>
            <person name="Corthals A.P."/>
            <person name="Power M.L."/>
            <person name="Jones G."/>
            <person name="Ransome R.D."/>
            <person name="Dechmann D.K.N."/>
            <person name="Locatelli A.G."/>
            <person name="Puechmaille S.J."/>
            <person name="Fedrigo O."/>
            <person name="Jarvis E.D."/>
            <person name="Hiller M."/>
            <person name="Vernes S.C."/>
            <person name="Myers E.W."/>
            <person name="Teeling E.C."/>
        </authorList>
    </citation>
    <scope>NUCLEOTIDE SEQUENCE [LARGE SCALE GENOMIC DNA]</scope>
    <source>
        <strain evidence="7">MMolMol1</strain>
        <tissue evidence="7">Muscle</tissue>
    </source>
</reference>
<dbReference type="Pfam" id="PF00612">
    <property type="entry name" value="IQ"/>
    <property type="match status" value="5"/>
</dbReference>
<dbReference type="InterPro" id="IPR000048">
    <property type="entry name" value="IQ_motif_EF-hand-BS"/>
</dbReference>
<dbReference type="InterPro" id="IPR052318">
    <property type="entry name" value="CellDiv_DevSignal_Domain"/>
</dbReference>
<evidence type="ECO:0000256" key="6">
    <source>
        <dbReference type="SAM" id="MobiDB-lite"/>
    </source>
</evidence>
<dbReference type="Proteomes" id="UP000550707">
    <property type="component" value="Unassembled WGS sequence"/>
</dbReference>
<accession>A0A7J8I7C0</accession>
<dbReference type="InParanoid" id="A0A7J8I7C0"/>
<evidence type="ECO:0000256" key="1">
    <source>
        <dbReference type="ARBA" id="ARBA00022473"/>
    </source>
</evidence>
<feature type="region of interest" description="Disordered" evidence="6">
    <location>
        <begin position="1"/>
        <end position="46"/>
    </location>
</feature>
<keyword evidence="2" id="KW-0677">Repeat</keyword>
<dbReference type="SMART" id="SM00015">
    <property type="entry name" value="IQ"/>
    <property type="match status" value="6"/>
</dbReference>
<keyword evidence="1" id="KW-0217">Developmental protein</keyword>
<evidence type="ECO:0000256" key="4">
    <source>
        <dbReference type="ARBA" id="ARBA00063186"/>
    </source>
</evidence>
<dbReference type="FunFam" id="1.20.5.190:FF:000041">
    <property type="entry name" value="IQ motif containing N"/>
    <property type="match status" value="1"/>
</dbReference>
<evidence type="ECO:0000256" key="3">
    <source>
        <dbReference type="ARBA" id="ARBA00057744"/>
    </source>
</evidence>
<gene>
    <name evidence="7" type="ORF">HJG59_006893</name>
</gene>
<dbReference type="GO" id="GO:0007286">
    <property type="term" value="P:spermatid development"/>
    <property type="evidence" value="ECO:0007669"/>
    <property type="project" value="UniProtKB-ARBA"/>
</dbReference>
<protein>
    <recommendedName>
        <fullName evidence="5">IQ domain-containing protein N</fullName>
    </recommendedName>
</protein>
<dbReference type="CDD" id="cd23767">
    <property type="entry name" value="IQCD"/>
    <property type="match status" value="5"/>
</dbReference>
<dbReference type="InterPro" id="IPR027417">
    <property type="entry name" value="P-loop_NTPase"/>
</dbReference>
<name>A0A7J8I7C0_MOLMO</name>
<comment type="function">
    <text evidence="3">Essential for spermiogenesis and fertilization. May be required for manchette assembly in elongating spermatids.</text>
</comment>
<organism evidence="7 8">
    <name type="scientific">Molossus molossus</name>
    <name type="common">Pallas' mastiff bat</name>
    <name type="synonym">Vespertilio molossus</name>
    <dbReference type="NCBI Taxonomy" id="27622"/>
    <lineage>
        <taxon>Eukaryota</taxon>
        <taxon>Metazoa</taxon>
        <taxon>Chordata</taxon>
        <taxon>Craniata</taxon>
        <taxon>Vertebrata</taxon>
        <taxon>Euteleostomi</taxon>
        <taxon>Mammalia</taxon>
        <taxon>Eutheria</taxon>
        <taxon>Laurasiatheria</taxon>
        <taxon>Chiroptera</taxon>
        <taxon>Yangochiroptera</taxon>
        <taxon>Molossidae</taxon>
        <taxon>Molossus</taxon>
    </lineage>
</organism>
<dbReference type="EMBL" id="JACASF010000004">
    <property type="protein sequence ID" value="KAF6480447.1"/>
    <property type="molecule type" value="Genomic_DNA"/>
</dbReference>
<evidence type="ECO:0000313" key="8">
    <source>
        <dbReference type="Proteomes" id="UP000550707"/>
    </source>
</evidence>
<comment type="caution">
    <text evidence="7">The sequence shown here is derived from an EMBL/GenBank/DDBJ whole genome shotgun (WGS) entry which is preliminary data.</text>
</comment>
<keyword evidence="8" id="KW-1185">Reference proteome</keyword>
<evidence type="ECO:0000256" key="2">
    <source>
        <dbReference type="ARBA" id="ARBA00022737"/>
    </source>
</evidence>